<protein>
    <submittedName>
        <fullName evidence="6">Transcriptional regulator</fullName>
    </submittedName>
</protein>
<dbReference type="PROSITE" id="PS51063">
    <property type="entry name" value="HTH_CRP_2"/>
    <property type="match status" value="1"/>
</dbReference>
<dbReference type="eggNOG" id="COG0664">
    <property type="taxonomic scope" value="Bacteria"/>
</dbReference>
<dbReference type="OrthoDB" id="7643467at2"/>
<evidence type="ECO:0000259" key="4">
    <source>
        <dbReference type="PROSITE" id="PS50042"/>
    </source>
</evidence>
<dbReference type="PANTHER" id="PTHR24567:SF75">
    <property type="entry name" value="FUMARATE AND NITRATE REDUCTION REGULATORY PROTEIN"/>
    <property type="match status" value="1"/>
</dbReference>
<dbReference type="Pfam" id="PF00027">
    <property type="entry name" value="cNMP_binding"/>
    <property type="match status" value="1"/>
</dbReference>
<dbReference type="InterPro" id="IPR014710">
    <property type="entry name" value="RmlC-like_jellyroll"/>
</dbReference>
<dbReference type="SUPFAM" id="SSF46785">
    <property type="entry name" value="Winged helix' DNA-binding domain"/>
    <property type="match status" value="1"/>
</dbReference>
<reference evidence="6 7" key="1">
    <citation type="submission" date="2014-06" db="EMBL/GenBank/DDBJ databases">
        <title>Draft genome sequence of Idiomarina sp. MCCC 1A10513.</title>
        <authorList>
            <person name="Du J."/>
            <person name="Lai Q."/>
            <person name="Shao Z."/>
        </authorList>
    </citation>
    <scope>NUCLEOTIDE SEQUENCE [LARGE SCALE GENOMIC DNA]</scope>
    <source>
        <strain evidence="6 7">MCCC 1A10513</strain>
    </source>
</reference>
<dbReference type="PANTHER" id="PTHR24567">
    <property type="entry name" value="CRP FAMILY TRANSCRIPTIONAL REGULATORY PROTEIN"/>
    <property type="match status" value="1"/>
</dbReference>
<dbReference type="GO" id="GO:0003700">
    <property type="term" value="F:DNA-binding transcription factor activity"/>
    <property type="evidence" value="ECO:0007669"/>
    <property type="project" value="InterPro"/>
</dbReference>
<dbReference type="GO" id="GO:0003677">
    <property type="term" value="F:DNA binding"/>
    <property type="evidence" value="ECO:0007669"/>
    <property type="project" value="UniProtKB-KW"/>
</dbReference>
<dbReference type="InterPro" id="IPR050397">
    <property type="entry name" value="Env_Response_Regulators"/>
</dbReference>
<dbReference type="Gene3D" id="1.10.10.10">
    <property type="entry name" value="Winged helix-like DNA-binding domain superfamily/Winged helix DNA-binding domain"/>
    <property type="match status" value="1"/>
</dbReference>
<dbReference type="CDD" id="cd00038">
    <property type="entry name" value="CAP_ED"/>
    <property type="match status" value="1"/>
</dbReference>
<comment type="caution">
    <text evidence="6">The sequence shown here is derived from an EMBL/GenBank/DDBJ whole genome shotgun (WGS) entry which is preliminary data.</text>
</comment>
<dbReference type="PRINTS" id="PR00034">
    <property type="entry name" value="HTHCRP"/>
</dbReference>
<dbReference type="InterPro" id="IPR036390">
    <property type="entry name" value="WH_DNA-bd_sf"/>
</dbReference>
<feature type="domain" description="HTH crp-type" evidence="5">
    <location>
        <begin position="151"/>
        <end position="224"/>
    </location>
</feature>
<proteinExistence type="predicted"/>
<dbReference type="EMBL" id="JPIN01000002">
    <property type="protein sequence ID" value="KFZ29374.1"/>
    <property type="molecule type" value="Genomic_DNA"/>
</dbReference>
<dbReference type="InterPro" id="IPR000595">
    <property type="entry name" value="cNMP-bd_dom"/>
</dbReference>
<sequence length="231" mass="25922">MTSHIHCQNCSMATLCLPYQLSPEQTEKLDTIIQRHRPLQKRDVLIHSGEPLKFLYAVRSGSLKSYTLDGQGGEQIIDFHLPGDLIGFDGLIDGQYRSYTQALETTMLCEIPIQSLDQLSAELPGLRKQLLRVMSGELHASKTLLGNLNHHTAQQRLANFLVTLSSRFQQRGLSSREFRLSMTRADIGNYLGLSVETISRLLTQLQQQGLLTVQNKLVAINEPERLRALAA</sequence>
<evidence type="ECO:0000256" key="1">
    <source>
        <dbReference type="ARBA" id="ARBA00023015"/>
    </source>
</evidence>
<dbReference type="SMART" id="SM00100">
    <property type="entry name" value="cNMP"/>
    <property type="match status" value="1"/>
</dbReference>
<dbReference type="Pfam" id="PF13545">
    <property type="entry name" value="HTH_Crp_2"/>
    <property type="match status" value="1"/>
</dbReference>
<dbReference type="InterPro" id="IPR018490">
    <property type="entry name" value="cNMP-bd_dom_sf"/>
</dbReference>
<dbReference type="AlphaFoldDB" id="A0A094IUA2"/>
<dbReference type="RefSeq" id="WP_034730416.1">
    <property type="nucleotide sequence ID" value="NZ_JPIN01000002.1"/>
</dbReference>
<dbReference type="STRING" id="1517416.IDAT_03160"/>
<dbReference type="SUPFAM" id="SSF51206">
    <property type="entry name" value="cAMP-binding domain-like"/>
    <property type="match status" value="1"/>
</dbReference>
<dbReference type="Proteomes" id="UP000053718">
    <property type="component" value="Unassembled WGS sequence"/>
</dbReference>
<dbReference type="PROSITE" id="PS50042">
    <property type="entry name" value="CNMP_BINDING_3"/>
    <property type="match status" value="1"/>
</dbReference>
<evidence type="ECO:0000313" key="7">
    <source>
        <dbReference type="Proteomes" id="UP000053718"/>
    </source>
</evidence>
<dbReference type="NCBIfam" id="NF008365">
    <property type="entry name" value="PRK11161.1"/>
    <property type="match status" value="1"/>
</dbReference>
<evidence type="ECO:0000313" key="6">
    <source>
        <dbReference type="EMBL" id="KFZ29374.1"/>
    </source>
</evidence>
<organism evidence="6 7">
    <name type="scientific">Pseudidiomarina atlantica</name>
    <dbReference type="NCBI Taxonomy" id="1517416"/>
    <lineage>
        <taxon>Bacteria</taxon>
        <taxon>Pseudomonadati</taxon>
        <taxon>Pseudomonadota</taxon>
        <taxon>Gammaproteobacteria</taxon>
        <taxon>Alteromonadales</taxon>
        <taxon>Idiomarinaceae</taxon>
        <taxon>Pseudidiomarina</taxon>
    </lineage>
</organism>
<evidence type="ECO:0000259" key="5">
    <source>
        <dbReference type="PROSITE" id="PS51063"/>
    </source>
</evidence>
<feature type="domain" description="Cyclic nucleotide-binding" evidence="4">
    <location>
        <begin position="17"/>
        <end position="100"/>
    </location>
</feature>
<dbReference type="GO" id="GO:0005829">
    <property type="term" value="C:cytosol"/>
    <property type="evidence" value="ECO:0007669"/>
    <property type="project" value="TreeGrafter"/>
</dbReference>
<keyword evidence="3" id="KW-0804">Transcription</keyword>
<keyword evidence="2" id="KW-0238">DNA-binding</keyword>
<dbReference type="Gene3D" id="2.60.120.10">
    <property type="entry name" value="Jelly Rolls"/>
    <property type="match status" value="1"/>
</dbReference>
<dbReference type="SMART" id="SM00419">
    <property type="entry name" value="HTH_CRP"/>
    <property type="match status" value="1"/>
</dbReference>
<evidence type="ECO:0000256" key="2">
    <source>
        <dbReference type="ARBA" id="ARBA00023125"/>
    </source>
</evidence>
<accession>A0A094IUA2</accession>
<gene>
    <name evidence="6" type="ORF">IDAT_03160</name>
</gene>
<keyword evidence="1" id="KW-0805">Transcription regulation</keyword>
<dbReference type="InterPro" id="IPR018335">
    <property type="entry name" value="Tscrpt_reg_HTH_Crp-type_CS"/>
</dbReference>
<dbReference type="FunFam" id="1.10.10.10:FF:000028">
    <property type="entry name" value="Fumarate/nitrate reduction transcriptional regulator Fnr"/>
    <property type="match status" value="1"/>
</dbReference>
<name>A0A094IUA2_9GAMM</name>
<dbReference type="InterPro" id="IPR036388">
    <property type="entry name" value="WH-like_DNA-bd_sf"/>
</dbReference>
<keyword evidence="7" id="KW-1185">Reference proteome</keyword>
<dbReference type="PROSITE" id="PS00042">
    <property type="entry name" value="HTH_CRP_1"/>
    <property type="match status" value="1"/>
</dbReference>
<evidence type="ECO:0000256" key="3">
    <source>
        <dbReference type="ARBA" id="ARBA00023163"/>
    </source>
</evidence>
<dbReference type="InterPro" id="IPR012318">
    <property type="entry name" value="HTH_CRP"/>
</dbReference>